<dbReference type="EMBL" id="JBHRWK010000062">
    <property type="protein sequence ID" value="MFC3454350.1"/>
    <property type="molecule type" value="Genomic_DNA"/>
</dbReference>
<dbReference type="PROSITE" id="PS51737">
    <property type="entry name" value="RECOMBINASE_DNA_BIND"/>
    <property type="match status" value="1"/>
</dbReference>
<feature type="domain" description="Recombinase" evidence="1">
    <location>
        <begin position="18"/>
        <end position="147"/>
    </location>
</feature>
<accession>A0ABV7P700</accession>
<organism evidence="2 3">
    <name type="scientific">Amycolatopsis speibonae</name>
    <dbReference type="NCBI Taxonomy" id="1450224"/>
    <lineage>
        <taxon>Bacteria</taxon>
        <taxon>Bacillati</taxon>
        <taxon>Actinomycetota</taxon>
        <taxon>Actinomycetes</taxon>
        <taxon>Pseudonocardiales</taxon>
        <taxon>Pseudonocardiaceae</taxon>
        <taxon>Amycolatopsis</taxon>
    </lineage>
</organism>
<dbReference type="RefSeq" id="WP_378243785.1">
    <property type="nucleotide sequence ID" value="NZ_JBHRWK010000062.1"/>
</dbReference>
<name>A0ABV7P700_9PSEU</name>
<evidence type="ECO:0000313" key="3">
    <source>
        <dbReference type="Proteomes" id="UP001595645"/>
    </source>
</evidence>
<dbReference type="Pfam" id="PF07508">
    <property type="entry name" value="Recombinase"/>
    <property type="match status" value="1"/>
</dbReference>
<reference evidence="3" key="1">
    <citation type="journal article" date="2019" name="Int. J. Syst. Evol. Microbiol.">
        <title>The Global Catalogue of Microorganisms (GCM) 10K type strain sequencing project: providing services to taxonomists for standard genome sequencing and annotation.</title>
        <authorList>
            <consortium name="The Broad Institute Genomics Platform"/>
            <consortium name="The Broad Institute Genome Sequencing Center for Infectious Disease"/>
            <person name="Wu L."/>
            <person name="Ma J."/>
        </authorList>
    </citation>
    <scope>NUCLEOTIDE SEQUENCE [LARGE SCALE GENOMIC DNA]</scope>
    <source>
        <strain evidence="3">CGMCC 4.7676</strain>
    </source>
</reference>
<gene>
    <name evidence="2" type="ORF">ACFOSH_33365</name>
</gene>
<sequence length="152" mass="16786">MRNPERSIETTTAPVRPPYGYTTMTVAGTRSRWTPEPRRSMVVQDIFYWRAVTGLSIEDIAARLDVDHDRYPPPGTDTAWSPAAVAAILTTVQYTGYHATGTRDENGDLRPAELWVLSAQPTHRALVTPALFWAAQNPATSVRATRDDGSTS</sequence>
<dbReference type="InterPro" id="IPR038109">
    <property type="entry name" value="DNA_bind_recomb_sf"/>
</dbReference>
<keyword evidence="3" id="KW-1185">Reference proteome</keyword>
<evidence type="ECO:0000313" key="2">
    <source>
        <dbReference type="EMBL" id="MFC3454350.1"/>
    </source>
</evidence>
<dbReference type="InterPro" id="IPR011109">
    <property type="entry name" value="DNA_bind_recombinase_dom"/>
</dbReference>
<protein>
    <submittedName>
        <fullName evidence="2">Recombinase family protein</fullName>
    </submittedName>
</protein>
<proteinExistence type="predicted"/>
<evidence type="ECO:0000259" key="1">
    <source>
        <dbReference type="PROSITE" id="PS51737"/>
    </source>
</evidence>
<dbReference type="Gene3D" id="3.90.1750.20">
    <property type="entry name" value="Putative Large Serine Recombinase, Chain B, Domain 2"/>
    <property type="match status" value="1"/>
</dbReference>
<dbReference type="Proteomes" id="UP001595645">
    <property type="component" value="Unassembled WGS sequence"/>
</dbReference>
<comment type="caution">
    <text evidence="2">The sequence shown here is derived from an EMBL/GenBank/DDBJ whole genome shotgun (WGS) entry which is preliminary data.</text>
</comment>